<evidence type="ECO:0000256" key="1">
    <source>
        <dbReference type="SAM" id="MobiDB-lite"/>
    </source>
</evidence>
<accession>A0A0F8DC02</accession>
<keyword evidence="4" id="KW-1185">Reference proteome</keyword>
<keyword evidence="2" id="KW-1133">Transmembrane helix</keyword>
<dbReference type="InterPro" id="IPR038872">
    <property type="entry name" value="Put_GTT3"/>
</dbReference>
<dbReference type="OrthoDB" id="4034134at2759"/>
<name>A0A0F8DC02_CERFI</name>
<feature type="transmembrane region" description="Helical" evidence="2">
    <location>
        <begin position="272"/>
        <end position="292"/>
    </location>
</feature>
<feature type="compositionally biased region" description="Basic and acidic residues" evidence="1">
    <location>
        <begin position="71"/>
        <end position="80"/>
    </location>
</feature>
<dbReference type="EMBL" id="LBBL01000234">
    <property type="protein sequence ID" value="KKF93524.1"/>
    <property type="molecule type" value="Genomic_DNA"/>
</dbReference>
<dbReference type="Proteomes" id="UP000034841">
    <property type="component" value="Unassembled WGS sequence"/>
</dbReference>
<dbReference type="PANTHER" id="PTHR41807">
    <property type="entry name" value="GLUTATHIONE TRANSFERASE 3"/>
    <property type="match status" value="1"/>
</dbReference>
<dbReference type="PANTHER" id="PTHR41807:SF1">
    <property type="entry name" value="GLUTATHIONE TRANSFERASE 3"/>
    <property type="match status" value="1"/>
</dbReference>
<reference evidence="3 4" key="1">
    <citation type="submission" date="2015-04" db="EMBL/GenBank/DDBJ databases">
        <title>Genome sequence of Ceratocystis platani, a major pathogen of plane trees.</title>
        <authorList>
            <person name="Belbahri L."/>
        </authorList>
    </citation>
    <scope>NUCLEOTIDE SEQUENCE [LARGE SCALE GENOMIC DNA]</scope>
    <source>
        <strain evidence="3 4">CFO</strain>
    </source>
</reference>
<dbReference type="AlphaFoldDB" id="A0A0F8DC02"/>
<comment type="caution">
    <text evidence="3">The sequence shown here is derived from an EMBL/GenBank/DDBJ whole genome shotgun (WGS) entry which is preliminary data.</text>
</comment>
<sequence>MSTNAWLRAQRKGELQDLAIALGLDVSQPLKKSDLEALIETHVLSNDASLADNDRLIGFWNSRARSAGSPVKREPVDVSEPKPPSTALRRRTTRALDELSNESLDQDSASPLALLPRTPARALALASSRLHLPSTPASVQRAVDRSVELFQDGVVAVQDSTLAEATVTTRSTLSTVPNILLSIAVFEAYFLRPAVLPDALWLTTPAVPALYLPAIPIVLPNLTTMLSASFWGPVLAWLATTVFVPLVFAYFYNLSANAASKRLRNKYRFDPLSFSIAKAVLSFVVFAQGVSFSGLVHQTAIARVNAAVYGGWQGLLVGAGISGLAAFYEAILSK</sequence>
<gene>
    <name evidence="3" type="ORF">CFO_g4111</name>
</gene>
<feature type="transmembrane region" description="Helical" evidence="2">
    <location>
        <begin position="199"/>
        <end position="218"/>
    </location>
</feature>
<protein>
    <submittedName>
        <fullName evidence="3">Uncharacterized protein</fullName>
    </submittedName>
</protein>
<feature type="transmembrane region" description="Helical" evidence="2">
    <location>
        <begin position="230"/>
        <end position="252"/>
    </location>
</feature>
<proteinExistence type="predicted"/>
<evidence type="ECO:0000313" key="4">
    <source>
        <dbReference type="Proteomes" id="UP000034841"/>
    </source>
</evidence>
<evidence type="ECO:0000256" key="2">
    <source>
        <dbReference type="SAM" id="Phobius"/>
    </source>
</evidence>
<keyword evidence="2" id="KW-0472">Membrane</keyword>
<keyword evidence="2" id="KW-0812">Transmembrane</keyword>
<feature type="transmembrane region" description="Helical" evidence="2">
    <location>
        <begin position="312"/>
        <end position="332"/>
    </location>
</feature>
<evidence type="ECO:0000313" key="3">
    <source>
        <dbReference type="EMBL" id="KKF93524.1"/>
    </source>
</evidence>
<feature type="region of interest" description="Disordered" evidence="1">
    <location>
        <begin position="67"/>
        <end position="88"/>
    </location>
</feature>
<organism evidence="3 4">
    <name type="scientific">Ceratocystis fimbriata f. sp. platani</name>
    <dbReference type="NCBI Taxonomy" id="88771"/>
    <lineage>
        <taxon>Eukaryota</taxon>
        <taxon>Fungi</taxon>
        <taxon>Dikarya</taxon>
        <taxon>Ascomycota</taxon>
        <taxon>Pezizomycotina</taxon>
        <taxon>Sordariomycetes</taxon>
        <taxon>Hypocreomycetidae</taxon>
        <taxon>Microascales</taxon>
        <taxon>Ceratocystidaceae</taxon>
        <taxon>Ceratocystis</taxon>
    </lineage>
</organism>
<dbReference type="GO" id="GO:0016020">
    <property type="term" value="C:membrane"/>
    <property type="evidence" value="ECO:0007669"/>
    <property type="project" value="TreeGrafter"/>
</dbReference>